<organism evidence="2 3">
    <name type="scientific">Marinobacterium aestuariivivens</name>
    <dbReference type="NCBI Taxonomy" id="1698799"/>
    <lineage>
        <taxon>Bacteria</taxon>
        <taxon>Pseudomonadati</taxon>
        <taxon>Pseudomonadota</taxon>
        <taxon>Gammaproteobacteria</taxon>
        <taxon>Oceanospirillales</taxon>
        <taxon>Oceanospirillaceae</taxon>
        <taxon>Marinobacterium</taxon>
    </lineage>
</organism>
<evidence type="ECO:0000313" key="3">
    <source>
        <dbReference type="Proteomes" id="UP001596422"/>
    </source>
</evidence>
<accession>A0ABW1ZUV6</accession>
<dbReference type="EC" id="2.4.-.-" evidence="2"/>
<keyword evidence="3" id="KW-1185">Reference proteome</keyword>
<dbReference type="Proteomes" id="UP001596422">
    <property type="component" value="Unassembled WGS sequence"/>
</dbReference>
<protein>
    <submittedName>
        <fullName evidence="2">Glycosyltransferase</fullName>
        <ecNumber evidence="2">2.4.-.-</ecNumber>
    </submittedName>
</protein>
<keyword evidence="2" id="KW-0808">Transferase</keyword>
<evidence type="ECO:0000313" key="2">
    <source>
        <dbReference type="EMBL" id="MFC6669108.1"/>
    </source>
</evidence>
<comment type="caution">
    <text evidence="2">The sequence shown here is derived from an EMBL/GenBank/DDBJ whole genome shotgun (WGS) entry which is preliminary data.</text>
</comment>
<gene>
    <name evidence="2" type="ORF">ACFQDL_02515</name>
</gene>
<dbReference type="EMBL" id="JBHSWE010000001">
    <property type="protein sequence ID" value="MFC6669108.1"/>
    <property type="molecule type" value="Genomic_DNA"/>
</dbReference>
<feature type="domain" description="Spore protein YkvP/CgeB glycosyl transferase-like" evidence="1">
    <location>
        <begin position="446"/>
        <end position="590"/>
    </location>
</feature>
<dbReference type="Pfam" id="PF13524">
    <property type="entry name" value="Glyco_trans_1_2"/>
    <property type="match status" value="1"/>
</dbReference>
<dbReference type="RefSeq" id="WP_379907671.1">
    <property type="nucleotide sequence ID" value="NZ_JBHSWE010000001.1"/>
</dbReference>
<reference evidence="3" key="1">
    <citation type="journal article" date="2019" name="Int. J. Syst. Evol. Microbiol.">
        <title>The Global Catalogue of Microorganisms (GCM) 10K type strain sequencing project: providing services to taxonomists for standard genome sequencing and annotation.</title>
        <authorList>
            <consortium name="The Broad Institute Genomics Platform"/>
            <consortium name="The Broad Institute Genome Sequencing Center for Infectious Disease"/>
            <person name="Wu L."/>
            <person name="Ma J."/>
        </authorList>
    </citation>
    <scope>NUCLEOTIDE SEQUENCE [LARGE SCALE GENOMIC DNA]</scope>
    <source>
        <strain evidence="3">NBRC 111756</strain>
    </source>
</reference>
<dbReference type="Gene3D" id="3.40.50.2000">
    <property type="entry name" value="Glycogen Phosphorylase B"/>
    <property type="match status" value="1"/>
</dbReference>
<dbReference type="SUPFAM" id="SSF53756">
    <property type="entry name" value="UDP-Glycosyltransferase/glycogen phosphorylase"/>
    <property type="match status" value="1"/>
</dbReference>
<dbReference type="GO" id="GO:0016757">
    <property type="term" value="F:glycosyltransferase activity"/>
    <property type="evidence" value="ECO:0007669"/>
    <property type="project" value="UniProtKB-KW"/>
</dbReference>
<evidence type="ECO:0000259" key="1">
    <source>
        <dbReference type="Pfam" id="PF13524"/>
    </source>
</evidence>
<sequence>MVINAAVDYKNVTGPQNRKAVLLIKAYEQTGKEVDQPCGKMAKSGHLNAYFKYLPSTQNQVLEQHRFVVPENVTEMQLGLCGFNKSAGEQVFVENLSVCSKSEKRQFEQFVQDNKGRLEKPDCIELSPKTPIWHSIPVIPGQNLIVNAAIDYQNVKGNQTRKAVLLIKSYDQSGKEVDQPCGKMSKSGHLKAYFKYLPCTQNQVKELHAFTVPEGVTQIRLGLCGFSKSVSEHVFVKELSVKPKTDKTHPSKFVPPSAQASEISILGWPEYPTNGKPYVIGIMDEFTTGCFEQDLNLIQPRSDNWYALAEKYRPELFFIESAWKGNFGSWQYRVANYANKPGQEVAQICQYAKQKGVPTLFWNKEDPVHHEKFMCSAKLADHIFTTDANMIDSYRAKTGNHNVYALPFAAQPALHKPASLAGRKPLSCFAGSWYGNRHAERGEAMRWLLQAANKHGLDIYDRNYGTGIFPFPEEYQAGIKGSLPYKELCNEYSRYRVFLNVNSVTDSPTMFSRRVFELMACGTPVVSTYAKGIDNLFDSDAVWMVHSQEEADEAIHTLMTDDAEWRRRSLAGIREVFAKHTYAHRLNDIFERLGIESRIPTEPAILLVAEAFSKADLEALNHFAKKQHYRQFRLGIECPQGGSAMADSLSDNIVLLQPGEKATWVTEQLADYPIAGWLTPSSQYGEHYLRDLANASLYEPRASGWAKSLNQDLFDYGQQAALCGILWKAAEFVGHYIKAKPDATIEQPDLYVADSDQFQYGGIVQQQVVGAKP</sequence>
<keyword evidence="2" id="KW-0328">Glycosyltransferase</keyword>
<dbReference type="InterPro" id="IPR055259">
    <property type="entry name" value="YkvP/CgeB_Glyco_trans-like"/>
</dbReference>
<name>A0ABW1ZUV6_9GAMM</name>
<proteinExistence type="predicted"/>